<dbReference type="GO" id="GO:0016024">
    <property type="term" value="P:CDP-diacylglycerol biosynthetic process"/>
    <property type="evidence" value="ECO:0007669"/>
    <property type="project" value="UniProtKB-UniPathway"/>
</dbReference>
<evidence type="ECO:0000256" key="15">
    <source>
        <dbReference type="ARBA" id="ARBA00023136"/>
    </source>
</evidence>
<dbReference type="PIRSF" id="PIRSF028840">
    <property type="entry name" value="Mmp37"/>
    <property type="match status" value="1"/>
</dbReference>
<keyword evidence="11" id="KW-0999">Mitochondrion inner membrane</keyword>
<dbReference type="InterPro" id="IPR015222">
    <property type="entry name" value="Tam41"/>
</dbReference>
<keyword evidence="17" id="KW-1208">Phospholipid metabolism</keyword>
<dbReference type="STRING" id="1296100.A0A1B9G4Y6"/>
<keyword evidence="9" id="KW-0808">Transferase</keyword>
<dbReference type="PANTHER" id="PTHR13619:SF0">
    <property type="entry name" value="PHOSPHATIDATE CYTIDYLYLTRANSFERASE, MITOCHONDRIAL"/>
    <property type="match status" value="1"/>
</dbReference>
<evidence type="ECO:0000256" key="11">
    <source>
        <dbReference type="ARBA" id="ARBA00022792"/>
    </source>
</evidence>
<keyword evidence="13" id="KW-0443">Lipid metabolism</keyword>
<dbReference type="GO" id="GO:0004605">
    <property type="term" value="F:phosphatidate cytidylyltransferase activity"/>
    <property type="evidence" value="ECO:0007669"/>
    <property type="project" value="UniProtKB-EC"/>
</dbReference>
<evidence type="ECO:0000256" key="9">
    <source>
        <dbReference type="ARBA" id="ARBA00022679"/>
    </source>
</evidence>
<keyword evidence="12" id="KW-0460">Magnesium</keyword>
<organism evidence="19">
    <name type="scientific">Kwoniella bestiolae CBS 10118</name>
    <dbReference type="NCBI Taxonomy" id="1296100"/>
    <lineage>
        <taxon>Eukaryota</taxon>
        <taxon>Fungi</taxon>
        <taxon>Dikarya</taxon>
        <taxon>Basidiomycota</taxon>
        <taxon>Agaricomycotina</taxon>
        <taxon>Tremellomycetes</taxon>
        <taxon>Tremellales</taxon>
        <taxon>Cryptococcaceae</taxon>
        <taxon>Kwoniella</taxon>
    </lineage>
</organism>
<dbReference type="VEuPathDB" id="FungiDB:I302_03737"/>
<sequence length="432" mass="47813">MALIVSTPLRASLGSITPLVSSRSFTSLVSSAQRGPSSRHIRCTKQRQRNAQQRVTIRISVRYYSSSSDCSKSTLPPDQQASYDRLRPIVDNFEAPIDWAVAYGSGVMKQAQVKPGDPPSLTDLLLSTPSPIEFHSTNLRQNPSHYPLHARIMGAKGIAHVQEQWGAGIWYVTDVNINGISVKYGIISTSSLITDLTQWKTFYLSGRLHKPTLSLISPSGQSQGSSLTEALEINLKNALSLALLSLPERFTEDALWETIAGLSYSGDPRMNIPGGENPQKIKNIVRGPGAREGFRGMYGPYLAEMGVRWVDGEKDGYVSGQWRGDSEGVLCKPTSPEYQVELFDSLPTSLRESVLNHYDTSEAGMTNEQDRSMRAVRDPKFNSIVSTELRNIIHRPALRQSIKGLFTAGFTKSYWYALAKFRKWLKGRGGGK</sequence>
<evidence type="ECO:0000256" key="16">
    <source>
        <dbReference type="ARBA" id="ARBA00023209"/>
    </source>
</evidence>
<keyword evidence="16" id="KW-0594">Phospholipid biosynthesis</keyword>
<keyword evidence="8" id="KW-0444">Lipid biosynthesis</keyword>
<dbReference type="KEGG" id="kbi:30208136"/>
<evidence type="ECO:0000256" key="1">
    <source>
        <dbReference type="ARBA" id="ARBA00001946"/>
    </source>
</evidence>
<dbReference type="UniPathway" id="UPA00557">
    <property type="reaction ID" value="UER00614"/>
</dbReference>
<dbReference type="GO" id="GO:0032049">
    <property type="term" value="P:cardiolipin biosynthetic process"/>
    <property type="evidence" value="ECO:0007669"/>
    <property type="project" value="InterPro"/>
</dbReference>
<reference evidence="19" key="1">
    <citation type="submission" date="2013-07" db="EMBL/GenBank/DDBJ databases">
        <title>The Genome Sequence of Cryptococcus bestiolae CBS10118.</title>
        <authorList>
            <consortium name="The Broad Institute Genome Sequencing Platform"/>
            <person name="Cuomo C."/>
            <person name="Litvintseva A."/>
            <person name="Chen Y."/>
            <person name="Heitman J."/>
            <person name="Sun S."/>
            <person name="Springer D."/>
            <person name="Dromer F."/>
            <person name="Young S.K."/>
            <person name="Zeng Q."/>
            <person name="Gargeya S."/>
            <person name="Fitzgerald M."/>
            <person name="Abouelleil A."/>
            <person name="Alvarado L."/>
            <person name="Berlin A.M."/>
            <person name="Chapman S.B."/>
            <person name="Dewar J."/>
            <person name="Goldberg J."/>
            <person name="Griggs A."/>
            <person name="Gujja S."/>
            <person name="Hansen M."/>
            <person name="Howarth C."/>
            <person name="Imamovic A."/>
            <person name="Larimer J."/>
            <person name="McCowan C."/>
            <person name="Murphy C."/>
            <person name="Pearson M."/>
            <person name="Priest M."/>
            <person name="Roberts A."/>
            <person name="Saif S."/>
            <person name="Shea T."/>
            <person name="Sykes S."/>
            <person name="Wortman J."/>
            <person name="Nusbaum C."/>
            <person name="Birren B."/>
        </authorList>
    </citation>
    <scope>NUCLEOTIDE SEQUENCE [LARGE SCALE GENOMIC DNA]</scope>
    <source>
        <strain evidence="19">CBS 10118</strain>
    </source>
</reference>
<reference evidence="19" key="3">
    <citation type="submission" date="2014-01" db="EMBL/GenBank/DDBJ databases">
        <title>Evolution of pathogenesis and genome organization in the Tremellales.</title>
        <authorList>
            <person name="Cuomo C."/>
            <person name="Litvintseva A."/>
            <person name="Heitman J."/>
            <person name="Chen Y."/>
            <person name="Sun S."/>
            <person name="Springer D."/>
            <person name="Dromer F."/>
            <person name="Young S."/>
            <person name="Zeng Q."/>
            <person name="Chapman S."/>
            <person name="Gujja S."/>
            <person name="Saif S."/>
            <person name="Birren B."/>
        </authorList>
    </citation>
    <scope>NUCLEOTIDE SEQUENCE</scope>
    <source>
        <strain evidence="19">CBS 10118</strain>
    </source>
</reference>
<accession>A0A1B9G4Y6</accession>
<name>A0A1B9G4Y6_9TREE</name>
<dbReference type="AlphaFoldDB" id="A0A1B9G4Y6"/>
<keyword evidence="14" id="KW-0496">Mitochondrion</keyword>
<evidence type="ECO:0000256" key="6">
    <source>
        <dbReference type="ARBA" id="ARBA00012487"/>
    </source>
</evidence>
<protein>
    <recommendedName>
        <fullName evidence="7">Phosphatidate cytidylyltransferase, mitochondrial</fullName>
        <ecNumber evidence="6">2.7.7.41</ecNumber>
    </recommendedName>
    <alternativeName>
        <fullName evidence="18">CDP-diacylglycerol synthase</fullName>
    </alternativeName>
</protein>
<gene>
    <name evidence="19" type="ORF">I302_03737</name>
    <name evidence="20" type="ORF">I302_100363</name>
</gene>
<dbReference type="RefSeq" id="XP_019047130.1">
    <property type="nucleotide sequence ID" value="XM_019190382.1"/>
</dbReference>
<dbReference type="GO" id="GO:0005743">
    <property type="term" value="C:mitochondrial inner membrane"/>
    <property type="evidence" value="ECO:0007669"/>
    <property type="project" value="UniProtKB-SubCell"/>
</dbReference>
<dbReference type="EC" id="2.7.7.41" evidence="6"/>
<comment type="pathway">
    <text evidence="3">Phospholipid metabolism; CDP-diacylglycerol biosynthesis; CDP-diacylglycerol from sn-glycerol 3-phosphate: step 3/3.</text>
</comment>
<comment type="similarity">
    <text evidence="5">Belongs to the TAM41 family.</text>
</comment>
<evidence type="ECO:0000256" key="4">
    <source>
        <dbReference type="ARBA" id="ARBA00005189"/>
    </source>
</evidence>
<evidence type="ECO:0000256" key="12">
    <source>
        <dbReference type="ARBA" id="ARBA00022842"/>
    </source>
</evidence>
<evidence type="ECO:0000313" key="19">
    <source>
        <dbReference type="EMBL" id="OCF26060.1"/>
    </source>
</evidence>
<evidence type="ECO:0000256" key="5">
    <source>
        <dbReference type="ARBA" id="ARBA00005458"/>
    </source>
</evidence>
<dbReference type="Pfam" id="PF09139">
    <property type="entry name" value="Tam41_Mmp37"/>
    <property type="match status" value="1"/>
</dbReference>
<comment type="pathway">
    <text evidence="4">Lipid metabolism.</text>
</comment>
<dbReference type="EMBL" id="KI894020">
    <property type="protein sequence ID" value="OCF26060.1"/>
    <property type="molecule type" value="Genomic_DNA"/>
</dbReference>
<evidence type="ECO:0000256" key="13">
    <source>
        <dbReference type="ARBA" id="ARBA00023098"/>
    </source>
</evidence>
<dbReference type="OrthoDB" id="341477at2759"/>
<evidence type="ECO:0000256" key="2">
    <source>
        <dbReference type="ARBA" id="ARBA00004443"/>
    </source>
</evidence>
<comment type="cofactor">
    <cofactor evidence="1">
        <name>Mg(2+)</name>
        <dbReference type="ChEBI" id="CHEBI:18420"/>
    </cofactor>
</comment>
<proteinExistence type="inferred from homology"/>
<evidence type="ECO:0000256" key="7">
    <source>
        <dbReference type="ARBA" id="ARBA00018337"/>
    </source>
</evidence>
<keyword evidence="15" id="KW-0472">Membrane</keyword>
<evidence type="ECO:0000313" key="20">
    <source>
        <dbReference type="EMBL" id="WVW78409.1"/>
    </source>
</evidence>
<dbReference type="EMBL" id="CP144541">
    <property type="protein sequence ID" value="WVW78409.1"/>
    <property type="molecule type" value="Genomic_DNA"/>
</dbReference>
<keyword evidence="10" id="KW-0548">Nucleotidyltransferase</keyword>
<reference evidence="20" key="4">
    <citation type="submission" date="2024-02" db="EMBL/GenBank/DDBJ databases">
        <title>Comparative genomics of Cryptococcus and Kwoniella reveals pathogenesis evolution and contrasting modes of karyotype evolution via chromosome fusion or intercentromeric recombination.</title>
        <authorList>
            <person name="Coelho M.A."/>
            <person name="David-Palma M."/>
            <person name="Shea T."/>
            <person name="Bowers K."/>
            <person name="McGinley-Smith S."/>
            <person name="Mohammad A.W."/>
            <person name="Gnirke A."/>
            <person name="Yurkov A.M."/>
            <person name="Nowrousian M."/>
            <person name="Sun S."/>
            <person name="Cuomo C.A."/>
            <person name="Heitman J."/>
        </authorList>
    </citation>
    <scope>NUCLEOTIDE SEQUENCE</scope>
    <source>
        <strain evidence="20">CBS 10118</strain>
    </source>
</reference>
<evidence type="ECO:0000256" key="18">
    <source>
        <dbReference type="ARBA" id="ARBA00029893"/>
    </source>
</evidence>
<comment type="subcellular location">
    <subcellularLocation>
        <location evidence="2">Mitochondrion inner membrane</location>
        <topology evidence="2">Peripheral membrane protein</topology>
        <orientation evidence="2">Matrix side</orientation>
    </subcellularLocation>
</comment>
<dbReference type="Proteomes" id="UP000092730">
    <property type="component" value="Chromosome 1"/>
</dbReference>
<evidence type="ECO:0000256" key="3">
    <source>
        <dbReference type="ARBA" id="ARBA00005119"/>
    </source>
</evidence>
<evidence type="ECO:0000256" key="10">
    <source>
        <dbReference type="ARBA" id="ARBA00022695"/>
    </source>
</evidence>
<evidence type="ECO:0000313" key="21">
    <source>
        <dbReference type="Proteomes" id="UP000092730"/>
    </source>
</evidence>
<keyword evidence="21" id="KW-1185">Reference proteome</keyword>
<evidence type="ECO:0000256" key="8">
    <source>
        <dbReference type="ARBA" id="ARBA00022516"/>
    </source>
</evidence>
<dbReference type="GeneID" id="30208136"/>
<evidence type="ECO:0000256" key="14">
    <source>
        <dbReference type="ARBA" id="ARBA00023128"/>
    </source>
</evidence>
<evidence type="ECO:0000256" key="17">
    <source>
        <dbReference type="ARBA" id="ARBA00023264"/>
    </source>
</evidence>
<reference evidence="20" key="2">
    <citation type="submission" date="2013-07" db="EMBL/GenBank/DDBJ databases">
        <authorList>
            <consortium name="The Broad Institute Genome Sequencing Platform"/>
            <person name="Cuomo C."/>
            <person name="Litvintseva A."/>
            <person name="Chen Y."/>
            <person name="Heitman J."/>
            <person name="Sun S."/>
            <person name="Springer D."/>
            <person name="Dromer F."/>
            <person name="Young S.K."/>
            <person name="Zeng Q."/>
            <person name="Gargeya S."/>
            <person name="Fitzgerald M."/>
            <person name="Abouelleil A."/>
            <person name="Alvarado L."/>
            <person name="Berlin A.M."/>
            <person name="Chapman S.B."/>
            <person name="Dewar J."/>
            <person name="Goldberg J."/>
            <person name="Griggs A."/>
            <person name="Gujja S."/>
            <person name="Hansen M."/>
            <person name="Howarth C."/>
            <person name="Imamovic A."/>
            <person name="Larimer J."/>
            <person name="McCowan C."/>
            <person name="Murphy C."/>
            <person name="Pearson M."/>
            <person name="Priest M."/>
            <person name="Roberts A."/>
            <person name="Saif S."/>
            <person name="Shea T."/>
            <person name="Sykes S."/>
            <person name="Wortman J."/>
            <person name="Nusbaum C."/>
            <person name="Birren B."/>
        </authorList>
    </citation>
    <scope>NUCLEOTIDE SEQUENCE</scope>
    <source>
        <strain evidence="20">CBS 10118</strain>
    </source>
</reference>
<dbReference type="PANTHER" id="PTHR13619">
    <property type="entry name" value="PHOSPHATIDATE CYTIDYLYLTRANSFERASE, MITOCHONDRIAL"/>
    <property type="match status" value="1"/>
</dbReference>